<proteinExistence type="predicted"/>
<name>A0A5M9MUT7_9EURO</name>
<evidence type="ECO:0000313" key="2">
    <source>
        <dbReference type="Proteomes" id="UP000324241"/>
    </source>
</evidence>
<dbReference type="Proteomes" id="UP000324241">
    <property type="component" value="Unassembled WGS sequence"/>
</dbReference>
<organism evidence="1 2">
    <name type="scientific">Aspergillus tanneri</name>
    <dbReference type="NCBI Taxonomy" id="1220188"/>
    <lineage>
        <taxon>Eukaryota</taxon>
        <taxon>Fungi</taxon>
        <taxon>Dikarya</taxon>
        <taxon>Ascomycota</taxon>
        <taxon>Pezizomycotina</taxon>
        <taxon>Eurotiomycetes</taxon>
        <taxon>Eurotiomycetidae</taxon>
        <taxon>Eurotiales</taxon>
        <taxon>Aspergillaceae</taxon>
        <taxon>Aspergillus</taxon>
        <taxon>Aspergillus subgen. Circumdati</taxon>
    </lineage>
</organism>
<accession>A0A5M9MUT7</accession>
<dbReference type="GeneID" id="54326262"/>
<comment type="caution">
    <text evidence="1">The sequence shown here is derived from an EMBL/GenBank/DDBJ whole genome shotgun (WGS) entry which is preliminary data.</text>
</comment>
<dbReference type="Gene3D" id="3.40.50.300">
    <property type="entry name" value="P-loop containing nucleotide triphosphate hydrolases"/>
    <property type="match status" value="1"/>
</dbReference>
<dbReference type="AlphaFoldDB" id="A0A5M9MUT7"/>
<reference evidence="1 2" key="1">
    <citation type="submission" date="2019-08" db="EMBL/GenBank/DDBJ databases">
        <title>The genome sequence of a newly discovered highly antifungal drug resistant Aspergillus species, Aspergillus tanneri NIH 1004.</title>
        <authorList>
            <person name="Mounaud S."/>
            <person name="Singh I."/>
            <person name="Joardar V."/>
            <person name="Pakala S."/>
            <person name="Pakala S."/>
            <person name="Venepally P."/>
            <person name="Chung J.K."/>
            <person name="Losada L."/>
            <person name="Nierman W.C."/>
        </authorList>
    </citation>
    <scope>NUCLEOTIDE SEQUENCE [LARGE SCALE GENOMIC DNA]</scope>
    <source>
        <strain evidence="1 2">NIH1004</strain>
    </source>
</reference>
<protein>
    <submittedName>
        <fullName evidence="1">Uncharacterized protein</fullName>
    </submittedName>
</protein>
<dbReference type="EMBL" id="QUQM01000001">
    <property type="protein sequence ID" value="KAA8650871.1"/>
    <property type="molecule type" value="Genomic_DNA"/>
</dbReference>
<dbReference type="RefSeq" id="XP_033430232.1">
    <property type="nucleotide sequence ID" value="XM_033568237.1"/>
</dbReference>
<evidence type="ECO:0000313" key="1">
    <source>
        <dbReference type="EMBL" id="KAA8650871.1"/>
    </source>
</evidence>
<dbReference type="InterPro" id="IPR027417">
    <property type="entry name" value="P-loop_NTPase"/>
</dbReference>
<dbReference type="VEuPathDB" id="FungiDB:EYZ11_009170"/>
<gene>
    <name evidence="1" type="ORF">ATNIH1004_003560</name>
</gene>
<sequence>MIERTHLNIAQTVGVLDVKPTELKEQIKSHLISERAGKWLLIFDNADGMNMRLLAGDATLALQNFLPQSEQGHILFNTRNTEIAVELLLSNIIPIPE</sequence>
<dbReference type="OrthoDB" id="5986190at2759"/>